<evidence type="ECO:0000256" key="1">
    <source>
        <dbReference type="ARBA" id="ARBA00004651"/>
    </source>
</evidence>
<organism evidence="10 11">
    <name type="scientific">Weissella oryzae (strain DSM 25784 / JCM 18191 / LMG 30913 / SG25)</name>
    <dbReference type="NCBI Taxonomy" id="1329250"/>
    <lineage>
        <taxon>Bacteria</taxon>
        <taxon>Bacillati</taxon>
        <taxon>Bacillota</taxon>
        <taxon>Bacilli</taxon>
        <taxon>Lactobacillales</taxon>
        <taxon>Lactobacillaceae</taxon>
        <taxon>Weissella</taxon>
    </lineage>
</organism>
<dbReference type="RefSeq" id="WP_027699178.1">
    <property type="nucleotide sequence ID" value="NZ_DF820490.1"/>
</dbReference>
<evidence type="ECO:0000256" key="8">
    <source>
        <dbReference type="RuleBase" id="RU365088"/>
    </source>
</evidence>
<dbReference type="InterPro" id="IPR036259">
    <property type="entry name" value="MFS_trans_sf"/>
</dbReference>
<dbReference type="InterPro" id="IPR050189">
    <property type="entry name" value="MFS_Efflux_Transporters"/>
</dbReference>
<dbReference type="CDD" id="cd17320">
    <property type="entry name" value="MFS_MdfA_MDR_like"/>
    <property type="match status" value="1"/>
</dbReference>
<keyword evidence="6 8" id="KW-1133">Transmembrane helix</keyword>
<dbReference type="eggNOG" id="COG2814">
    <property type="taxonomic scope" value="Bacteria"/>
</dbReference>
<evidence type="ECO:0000256" key="7">
    <source>
        <dbReference type="ARBA" id="ARBA00023136"/>
    </source>
</evidence>
<comment type="subcellular location">
    <subcellularLocation>
        <location evidence="1 8">Cell membrane</location>
        <topology evidence="1 8">Multi-pass membrane protein</topology>
    </subcellularLocation>
</comment>
<feature type="transmembrane region" description="Helical" evidence="8">
    <location>
        <begin position="50"/>
        <end position="68"/>
    </location>
</feature>
<feature type="transmembrane region" description="Helical" evidence="8">
    <location>
        <begin position="162"/>
        <end position="182"/>
    </location>
</feature>
<feature type="transmembrane region" description="Helical" evidence="8">
    <location>
        <begin position="301"/>
        <end position="328"/>
    </location>
</feature>
<sequence>MINVLKKQPSILIIIALIGFPQISESIFTPILPAMSAGMQISAQTTQLTMSTYFFMFAFGVLFFGWFSDKVGRKPAILLGLIIYLLGNLGLLYSPNFEWILIFRVVQAFGAAAGSVITQTIMRESFHGIEGEKVFAKVGAALALSPALGPIIGGFLQSIYGYRSVFSALIVMAVMLVFYISLRLPETRNPQLIEKDLNWFNVIKQLAKSPKVWGYALLISGVNGILFSYYAEAPFVFMEGFKLSAVQYGWTGLIIAVASLSGAILANHLVTHYTPYQLIKTSLLVSLIGAGLMLYGAQQHLVIMLIAILIVFIGLNILLPIVLSQALVGFENIIGTASGLFSFAYYILISILTYLITVIHNGSLFALPVYILVMLIGMSLSLTLLNIRK</sequence>
<dbReference type="Gene3D" id="1.20.1720.10">
    <property type="entry name" value="Multidrug resistance protein D"/>
    <property type="match status" value="1"/>
</dbReference>
<dbReference type="STRING" id="1329250.WOSG25_071330"/>
<evidence type="ECO:0000256" key="2">
    <source>
        <dbReference type="ARBA" id="ARBA00006236"/>
    </source>
</evidence>
<feature type="transmembrane region" description="Helical" evidence="8">
    <location>
        <begin position="134"/>
        <end position="156"/>
    </location>
</feature>
<dbReference type="OrthoDB" id="9816041at2"/>
<comment type="similarity">
    <text evidence="2 8">Belongs to the major facilitator superfamily. Bcr/CmlA family.</text>
</comment>
<keyword evidence="4 8" id="KW-1003">Cell membrane</keyword>
<dbReference type="EMBL" id="DF820490">
    <property type="protein sequence ID" value="GAK31156.1"/>
    <property type="molecule type" value="Genomic_DNA"/>
</dbReference>
<feature type="transmembrane region" description="Helical" evidence="8">
    <location>
        <begin position="212"/>
        <end position="230"/>
    </location>
</feature>
<evidence type="ECO:0000256" key="4">
    <source>
        <dbReference type="ARBA" id="ARBA00022475"/>
    </source>
</evidence>
<dbReference type="PANTHER" id="PTHR43124">
    <property type="entry name" value="PURINE EFFLUX PUMP PBUE"/>
    <property type="match status" value="1"/>
</dbReference>
<dbReference type="InterPro" id="IPR011701">
    <property type="entry name" value="MFS"/>
</dbReference>
<evidence type="ECO:0000259" key="9">
    <source>
        <dbReference type="PROSITE" id="PS50850"/>
    </source>
</evidence>
<feature type="transmembrane region" description="Helical" evidence="8">
    <location>
        <begin position="250"/>
        <end position="270"/>
    </location>
</feature>
<evidence type="ECO:0000256" key="3">
    <source>
        <dbReference type="ARBA" id="ARBA00022448"/>
    </source>
</evidence>
<feature type="transmembrane region" description="Helical" evidence="8">
    <location>
        <begin position="99"/>
        <end position="122"/>
    </location>
</feature>
<dbReference type="Proteomes" id="UP000030643">
    <property type="component" value="Unassembled WGS sequence"/>
</dbReference>
<keyword evidence="3 8" id="KW-0813">Transport</keyword>
<feature type="transmembrane region" description="Helical" evidence="8">
    <location>
        <begin position="340"/>
        <end position="359"/>
    </location>
</feature>
<keyword evidence="11" id="KW-1185">Reference proteome</keyword>
<name>A0A069D1C2_WEIOS</name>
<dbReference type="InterPro" id="IPR020846">
    <property type="entry name" value="MFS_dom"/>
</dbReference>
<dbReference type="PANTHER" id="PTHR43124:SF3">
    <property type="entry name" value="CHLORAMPHENICOL EFFLUX PUMP RV0191"/>
    <property type="match status" value="1"/>
</dbReference>
<comment type="caution">
    <text evidence="8">Lacks conserved residue(s) required for the propagation of feature annotation.</text>
</comment>
<accession>A0A069D1C2</accession>
<evidence type="ECO:0000256" key="5">
    <source>
        <dbReference type="ARBA" id="ARBA00022692"/>
    </source>
</evidence>
<dbReference type="SUPFAM" id="SSF103473">
    <property type="entry name" value="MFS general substrate transporter"/>
    <property type="match status" value="1"/>
</dbReference>
<gene>
    <name evidence="10" type="ORF">WOSG25_071330</name>
</gene>
<dbReference type="GO" id="GO:0042910">
    <property type="term" value="F:xenobiotic transmembrane transporter activity"/>
    <property type="evidence" value="ECO:0007669"/>
    <property type="project" value="InterPro"/>
</dbReference>
<protein>
    <recommendedName>
        <fullName evidence="8">Bcr/CflA family efflux transporter</fullName>
    </recommendedName>
</protein>
<dbReference type="Pfam" id="PF07690">
    <property type="entry name" value="MFS_1"/>
    <property type="match status" value="1"/>
</dbReference>
<feature type="transmembrane region" description="Helical" evidence="8">
    <location>
        <begin position="75"/>
        <end position="93"/>
    </location>
</feature>
<feature type="domain" description="Major facilitator superfamily (MFS) profile" evidence="9">
    <location>
        <begin position="1"/>
        <end position="389"/>
    </location>
</feature>
<dbReference type="GO" id="GO:1990961">
    <property type="term" value="P:xenobiotic detoxification by transmembrane export across the plasma membrane"/>
    <property type="evidence" value="ECO:0007669"/>
    <property type="project" value="InterPro"/>
</dbReference>
<dbReference type="GO" id="GO:0005886">
    <property type="term" value="C:plasma membrane"/>
    <property type="evidence" value="ECO:0007669"/>
    <property type="project" value="UniProtKB-SubCell"/>
</dbReference>
<dbReference type="PROSITE" id="PS50850">
    <property type="entry name" value="MFS"/>
    <property type="match status" value="1"/>
</dbReference>
<dbReference type="InterPro" id="IPR004812">
    <property type="entry name" value="Efflux_drug-R_Bcr/CmlA"/>
</dbReference>
<keyword evidence="5 8" id="KW-0812">Transmembrane</keyword>
<evidence type="ECO:0000313" key="10">
    <source>
        <dbReference type="EMBL" id="GAK31156.1"/>
    </source>
</evidence>
<evidence type="ECO:0000313" key="11">
    <source>
        <dbReference type="Proteomes" id="UP000030643"/>
    </source>
</evidence>
<dbReference type="NCBIfam" id="TIGR00710">
    <property type="entry name" value="efflux_Bcr_CflA"/>
    <property type="match status" value="1"/>
</dbReference>
<proteinExistence type="inferred from homology"/>
<keyword evidence="7 8" id="KW-0472">Membrane</keyword>
<feature type="transmembrane region" description="Helical" evidence="8">
    <location>
        <begin position="277"/>
        <end position="295"/>
    </location>
</feature>
<reference evidence="11" key="1">
    <citation type="journal article" date="2014" name="Genome Announc.">
        <title>Draft genome sequence of Weissella oryzae SG25T, isolated from fermented rice grains.</title>
        <authorList>
            <person name="Tanizawa Y."/>
            <person name="Fujisawa T."/>
            <person name="Mochizuki T."/>
            <person name="Kaminuma E."/>
            <person name="Suzuki Y."/>
            <person name="Nakamura Y."/>
            <person name="Tohno M."/>
        </authorList>
    </citation>
    <scope>NUCLEOTIDE SEQUENCE [LARGE SCALE GENOMIC DNA]</scope>
    <source>
        <strain evidence="11">DSM 25784 / JCM 18191 / LMG 30913 / SG25</strain>
    </source>
</reference>
<feature type="transmembrane region" description="Helical" evidence="8">
    <location>
        <begin position="365"/>
        <end position="387"/>
    </location>
</feature>
<evidence type="ECO:0000256" key="6">
    <source>
        <dbReference type="ARBA" id="ARBA00022989"/>
    </source>
</evidence>
<dbReference type="AlphaFoldDB" id="A0A069D1C2"/>